<dbReference type="EMBL" id="CAGI01000132">
    <property type="protein sequence ID" value="CCF48202.1"/>
    <property type="molecule type" value="Genomic_DNA"/>
</dbReference>
<dbReference type="HOGENOM" id="CLU_1409773_0_0_1"/>
<accession>I2FMQ9</accession>
<proteinExistence type="predicted"/>
<evidence type="ECO:0000313" key="1">
    <source>
        <dbReference type="EMBL" id="CCF48202.1"/>
    </source>
</evidence>
<gene>
    <name evidence="1" type="ORF">UHOR_05895</name>
</gene>
<organism evidence="1 2">
    <name type="scientific">Ustilago hordei</name>
    <name type="common">Barley covered smut fungus</name>
    <dbReference type="NCBI Taxonomy" id="120017"/>
    <lineage>
        <taxon>Eukaryota</taxon>
        <taxon>Fungi</taxon>
        <taxon>Dikarya</taxon>
        <taxon>Basidiomycota</taxon>
        <taxon>Ustilaginomycotina</taxon>
        <taxon>Ustilaginomycetes</taxon>
        <taxon>Ustilaginales</taxon>
        <taxon>Ustilaginaceae</taxon>
        <taxon>Ustilago</taxon>
    </lineage>
</organism>
<comment type="caution">
    <text evidence="1">The sequence shown here is derived from an EMBL/GenBank/DDBJ whole genome shotgun (WGS) entry which is preliminary data.</text>
</comment>
<sequence>MPYLTAAHLHGEHLASNWAHSPRIGSMVERAASEPGSTQKCHLFPTLVHTINFRTSHMERQAWASPDEADASTNKAWRRRSMLVRGRSIAEKHGVQSHETKIAWLKDRPYKARLLAGYCGMLARWTLIAVSISATPLSFEEDDDPCREECLEAAPGYQGEVVKLDPHLSSSTTEHAVGCGGGYRSIERRGCTG</sequence>
<dbReference type="Proteomes" id="UP000006174">
    <property type="component" value="Unassembled WGS sequence"/>
</dbReference>
<protein>
    <submittedName>
        <fullName evidence="1">Uncharacterized protein</fullName>
    </submittedName>
</protein>
<evidence type="ECO:0000313" key="2">
    <source>
        <dbReference type="Proteomes" id="UP000006174"/>
    </source>
</evidence>
<reference evidence="1 2" key="1">
    <citation type="journal article" date="2012" name="Plant Cell">
        <title>Genome comparison of barley and maize smut fungi reveals targeted loss of RNA silencing components and species-specific presence of transposable elements.</title>
        <authorList>
            <person name="Laurie J.D."/>
            <person name="Ali S."/>
            <person name="Linning R."/>
            <person name="Mannhaupt G."/>
            <person name="Wong P."/>
            <person name="Gueldener U."/>
            <person name="Muensterkoetter M."/>
            <person name="Moore R."/>
            <person name="Kahmann R."/>
            <person name="Bakkeren G."/>
            <person name="Schirawski J."/>
        </authorList>
    </citation>
    <scope>NUCLEOTIDE SEQUENCE [LARGE SCALE GENOMIC DNA]</scope>
    <source>
        <strain evidence="2">Uh4875-4</strain>
    </source>
</reference>
<name>I2FMQ9_USTHO</name>
<dbReference type="AlphaFoldDB" id="I2FMQ9"/>
<keyword evidence="2" id="KW-1185">Reference proteome</keyword>